<evidence type="ECO:0000313" key="2">
    <source>
        <dbReference type="Proteomes" id="UP000245535"/>
    </source>
</evidence>
<comment type="caution">
    <text evidence="1">The sequence shown here is derived from an EMBL/GenBank/DDBJ whole genome shotgun (WGS) entry which is preliminary data.</text>
</comment>
<dbReference type="Proteomes" id="UP000245535">
    <property type="component" value="Unassembled WGS sequence"/>
</dbReference>
<organism evidence="1 2">
    <name type="scientific">Sediminitomix flava</name>
    <dbReference type="NCBI Taxonomy" id="379075"/>
    <lineage>
        <taxon>Bacteria</taxon>
        <taxon>Pseudomonadati</taxon>
        <taxon>Bacteroidota</taxon>
        <taxon>Cytophagia</taxon>
        <taxon>Cytophagales</taxon>
        <taxon>Flammeovirgaceae</taxon>
        <taxon>Sediminitomix</taxon>
    </lineage>
</organism>
<dbReference type="AlphaFoldDB" id="A0A315ZJA8"/>
<proteinExistence type="predicted"/>
<evidence type="ECO:0000313" key="1">
    <source>
        <dbReference type="EMBL" id="PWJ44774.1"/>
    </source>
</evidence>
<sequence length="37" mass="4540">MWHEKLVAHYSECKKEVTANPINYMHFFTLHDDNNYL</sequence>
<keyword evidence="2" id="KW-1185">Reference proteome</keyword>
<accession>A0A315ZJA8</accession>
<reference evidence="1 2" key="1">
    <citation type="submission" date="2018-03" db="EMBL/GenBank/DDBJ databases">
        <title>Genomic Encyclopedia of Archaeal and Bacterial Type Strains, Phase II (KMG-II): from individual species to whole genera.</title>
        <authorList>
            <person name="Goeker M."/>
        </authorList>
    </citation>
    <scope>NUCLEOTIDE SEQUENCE [LARGE SCALE GENOMIC DNA]</scope>
    <source>
        <strain evidence="1 2">DSM 28229</strain>
    </source>
</reference>
<gene>
    <name evidence="1" type="ORF">BC781_1011145</name>
</gene>
<name>A0A315ZJA8_SEDFL</name>
<protein>
    <submittedName>
        <fullName evidence="1">Uncharacterized protein</fullName>
    </submittedName>
</protein>
<dbReference type="EMBL" id="QGDO01000001">
    <property type="protein sequence ID" value="PWJ44774.1"/>
    <property type="molecule type" value="Genomic_DNA"/>
</dbReference>